<gene>
    <name evidence="2" type="ORF">SAMN02745121_00359</name>
</gene>
<dbReference type="EMBL" id="FOMX01000002">
    <property type="protein sequence ID" value="SFD51299.1"/>
    <property type="molecule type" value="Genomic_DNA"/>
</dbReference>
<feature type="transmembrane region" description="Helical" evidence="1">
    <location>
        <begin position="414"/>
        <end position="436"/>
    </location>
</feature>
<reference evidence="3" key="1">
    <citation type="submission" date="2016-10" db="EMBL/GenBank/DDBJ databases">
        <authorList>
            <person name="Varghese N."/>
            <person name="Submissions S."/>
        </authorList>
    </citation>
    <scope>NUCLEOTIDE SEQUENCE [LARGE SCALE GENOMIC DNA]</scope>
    <source>
        <strain evidence="3">ATCC 25963</strain>
    </source>
</reference>
<evidence type="ECO:0000313" key="2">
    <source>
        <dbReference type="EMBL" id="SFD51299.1"/>
    </source>
</evidence>
<protein>
    <recommendedName>
        <fullName evidence="4">Calcineurin-like phosphoesterase</fullName>
    </recommendedName>
</protein>
<dbReference type="PANTHER" id="PTHR34211:SF3">
    <property type="entry name" value="CALCINEURIN-LIKE METALLO-PHOSPHOESTERASE SUPERFAMILY PROTEIN"/>
    <property type="match status" value="1"/>
</dbReference>
<dbReference type="SUPFAM" id="SSF56300">
    <property type="entry name" value="Metallo-dependent phosphatases"/>
    <property type="match status" value="1"/>
</dbReference>
<dbReference type="STRING" id="54.SAMN02745121_00359"/>
<proteinExistence type="predicted"/>
<dbReference type="Proteomes" id="UP000199400">
    <property type="component" value="Unassembled WGS sequence"/>
</dbReference>
<keyword evidence="1" id="KW-1133">Transmembrane helix</keyword>
<feature type="transmembrane region" description="Helical" evidence="1">
    <location>
        <begin position="389"/>
        <end position="407"/>
    </location>
</feature>
<accession>A0A1I1SXW0</accession>
<keyword evidence="1" id="KW-0812">Transmembrane</keyword>
<organism evidence="2 3">
    <name type="scientific">Nannocystis exedens</name>
    <dbReference type="NCBI Taxonomy" id="54"/>
    <lineage>
        <taxon>Bacteria</taxon>
        <taxon>Pseudomonadati</taxon>
        <taxon>Myxococcota</taxon>
        <taxon>Polyangia</taxon>
        <taxon>Nannocystales</taxon>
        <taxon>Nannocystaceae</taxon>
        <taxon>Nannocystis</taxon>
    </lineage>
</organism>
<dbReference type="PANTHER" id="PTHR34211">
    <property type="entry name" value="CALCINEURIN-LIKE METALLO-PHOSPHOESTERASE SUPERFAMILY PROTEIN"/>
    <property type="match status" value="1"/>
</dbReference>
<sequence>MSAMTDVPTARDLHAPADMVRWYAPVQLLRTAARVAVSTVLGDQLDRRILRPTPAHELTDFSHRDQLVLDFVSDSGDGWNPTYAVAYWATRPILRVQGPHGRAYELPRASVLVFGGDQVYPTPSRAAYEQRLVLPYECAFERSQPPHPVLFAVPGNHDWYDSLATFTKLFLDKQWFCGWQIHQRASYFAARLPHDWWLVGVDVQLGSDIDAHQVEYFRALAERMGPGAKIILCTAEPHWVRAHEQRDRRARARRVRDGNLAFLERLFGQRIRVFLSGDLHHYRRHATADGRVQKITAGGGGAFLHPTHVLHDDPLTGGYGLRCAFPDPVTSRRLAWHNLAFPLRNPTFGAVTGLLYLLIGWNMRAALGGPPAVEFVPALSDMLCATLRSPWAALWLLVTAGALVWFADARRPHLRLLAGLSHTAAHALAVLALAWLGGQLGRALALEWNSPGELGLGLGLLLGLGWVVSAAIFGVYLLVAVNLFRRHGNEAFSSLRIQDFKHFLRLHIRRDGALVIYPIALRRVPRRWRTMIGADPGEPKLVPDDPHPDTRPGLIEAPIVLGPG</sequence>
<evidence type="ECO:0000256" key="1">
    <source>
        <dbReference type="SAM" id="Phobius"/>
    </source>
</evidence>
<dbReference type="Gene3D" id="3.60.21.10">
    <property type="match status" value="1"/>
</dbReference>
<dbReference type="AlphaFoldDB" id="A0A1I1SXW0"/>
<evidence type="ECO:0008006" key="4">
    <source>
        <dbReference type="Google" id="ProtNLM"/>
    </source>
</evidence>
<keyword evidence="3" id="KW-1185">Reference proteome</keyword>
<keyword evidence="1" id="KW-0472">Membrane</keyword>
<feature type="transmembrane region" description="Helical" evidence="1">
    <location>
        <begin position="456"/>
        <end position="479"/>
    </location>
</feature>
<name>A0A1I1SXW0_9BACT</name>
<evidence type="ECO:0000313" key="3">
    <source>
        <dbReference type="Proteomes" id="UP000199400"/>
    </source>
</evidence>
<dbReference type="InterPro" id="IPR029052">
    <property type="entry name" value="Metallo-depent_PP-like"/>
</dbReference>